<accession>A0A2M9HSD9</accession>
<reference evidence="2 3" key="1">
    <citation type="submission" date="2017-11" db="EMBL/GenBank/DDBJ databases">
        <title>Draft genome sequences of strains TRE 1, TRE D, TRE H and TRI 7, isolated from tamarins, belonging to four potential novel Bifidobacterium species.</title>
        <authorList>
            <person name="Mattarelli P."/>
            <person name="Modesto M."/>
            <person name="Bonetti A."/>
            <person name="Puglisi E."/>
            <person name="Morelli L."/>
        </authorList>
    </citation>
    <scope>NUCLEOTIDE SEQUENCE [LARGE SCALE GENOMIC DNA]</scope>
    <source>
        <strain evidence="3">TRED</strain>
    </source>
</reference>
<evidence type="ECO:0000256" key="1">
    <source>
        <dbReference type="SAM" id="MobiDB-lite"/>
    </source>
</evidence>
<dbReference type="EMBL" id="PGLQ01000001">
    <property type="protein sequence ID" value="PJM79735.1"/>
    <property type="molecule type" value="Genomic_DNA"/>
</dbReference>
<evidence type="ECO:0000313" key="3">
    <source>
        <dbReference type="Proteomes" id="UP000228755"/>
    </source>
</evidence>
<evidence type="ECO:0000313" key="2">
    <source>
        <dbReference type="EMBL" id="PJM79735.1"/>
    </source>
</evidence>
<dbReference type="Proteomes" id="UP000228755">
    <property type="component" value="Unassembled WGS sequence"/>
</dbReference>
<proteinExistence type="predicted"/>
<organism evidence="2 3">
    <name type="scientific">Bifidobacterium scaligerum</name>
    <dbReference type="NCBI Taxonomy" id="2052656"/>
    <lineage>
        <taxon>Bacteria</taxon>
        <taxon>Bacillati</taxon>
        <taxon>Actinomycetota</taxon>
        <taxon>Actinomycetes</taxon>
        <taxon>Bifidobacteriales</taxon>
        <taxon>Bifidobacteriaceae</taxon>
        <taxon>Bifidobacterium</taxon>
    </lineage>
</organism>
<keyword evidence="3" id="KW-1185">Reference proteome</keyword>
<feature type="region of interest" description="Disordered" evidence="1">
    <location>
        <begin position="1"/>
        <end position="26"/>
    </location>
</feature>
<sequence>MPARRRRSEEWRDVPLRTTVPGPYPPALPCAGDAATDAVADVRSDTEEHDATPLLGIAPQQDRIFC</sequence>
<protein>
    <submittedName>
        <fullName evidence="2">Uncharacterized protein</fullName>
    </submittedName>
</protein>
<gene>
    <name evidence="2" type="ORF">CUU80_00890</name>
</gene>
<dbReference type="AlphaFoldDB" id="A0A2M9HSD9"/>
<name>A0A2M9HSD9_9BIFI</name>
<comment type="caution">
    <text evidence="2">The sequence shown here is derived from an EMBL/GenBank/DDBJ whole genome shotgun (WGS) entry which is preliminary data.</text>
</comment>